<gene>
    <name evidence="2" type="ORF">COLO4_38013</name>
</gene>
<dbReference type="EMBL" id="AWUE01024501">
    <property type="protein sequence ID" value="OMO50563.1"/>
    <property type="molecule type" value="Genomic_DNA"/>
</dbReference>
<dbReference type="AlphaFoldDB" id="A0A1R3FXL0"/>
<accession>A0A1R3FXL0</accession>
<evidence type="ECO:0000313" key="3">
    <source>
        <dbReference type="Proteomes" id="UP000187203"/>
    </source>
</evidence>
<name>A0A1R3FXL0_9ROSI</name>
<reference evidence="3" key="1">
    <citation type="submission" date="2013-09" db="EMBL/GenBank/DDBJ databases">
        <title>Corchorus olitorius genome sequencing.</title>
        <authorList>
            <person name="Alam M."/>
            <person name="Haque M.S."/>
            <person name="Islam M.S."/>
            <person name="Emdad E.M."/>
            <person name="Islam M.M."/>
            <person name="Ahmed B."/>
            <person name="Halim A."/>
            <person name="Hossen Q.M.M."/>
            <person name="Hossain M.Z."/>
            <person name="Ahmed R."/>
            <person name="Khan M.M."/>
            <person name="Islam R."/>
            <person name="Rashid M.M."/>
            <person name="Khan S.A."/>
            <person name="Rahman M.S."/>
            <person name="Alam M."/>
            <person name="Yahiya A.S."/>
            <person name="Khan M.S."/>
            <person name="Azam M.S."/>
            <person name="Haque T."/>
            <person name="Lashkar M.Z.H."/>
            <person name="Akhand A.I."/>
            <person name="Morshed G."/>
            <person name="Roy S."/>
            <person name="Uddin K.S."/>
            <person name="Rabeya T."/>
            <person name="Hossain A.S."/>
            <person name="Chowdhury A."/>
            <person name="Snigdha A.R."/>
            <person name="Mortoza M.S."/>
            <person name="Matin S.A."/>
            <person name="Hoque S.M.E."/>
            <person name="Islam M.K."/>
            <person name="Roy D.K."/>
            <person name="Haider R."/>
            <person name="Moosa M.M."/>
            <person name="Elias S.M."/>
            <person name="Hasan A.M."/>
            <person name="Jahan S."/>
            <person name="Shafiuddin M."/>
            <person name="Mahmood N."/>
            <person name="Shommy N.S."/>
        </authorList>
    </citation>
    <scope>NUCLEOTIDE SEQUENCE [LARGE SCALE GENOMIC DNA]</scope>
    <source>
        <strain evidence="3">cv. O-4</strain>
    </source>
</reference>
<comment type="caution">
    <text evidence="2">The sequence shown here is derived from an EMBL/GenBank/DDBJ whole genome shotgun (WGS) entry which is preliminary data.</text>
</comment>
<feature type="compositionally biased region" description="Basic and acidic residues" evidence="1">
    <location>
        <begin position="30"/>
        <end position="56"/>
    </location>
</feature>
<keyword evidence="3" id="KW-1185">Reference proteome</keyword>
<sequence>MAKILSCDDENDRKHASNIDSSSNGESEDEKAGQEKKRAGEGYNADNERIESRIEV</sequence>
<protein>
    <submittedName>
        <fullName evidence="2">Uncharacterized protein</fullName>
    </submittedName>
</protein>
<dbReference type="Proteomes" id="UP000187203">
    <property type="component" value="Unassembled WGS sequence"/>
</dbReference>
<evidence type="ECO:0000256" key="1">
    <source>
        <dbReference type="SAM" id="MobiDB-lite"/>
    </source>
</evidence>
<evidence type="ECO:0000313" key="2">
    <source>
        <dbReference type="EMBL" id="OMO50563.1"/>
    </source>
</evidence>
<organism evidence="2 3">
    <name type="scientific">Corchorus olitorius</name>
    <dbReference type="NCBI Taxonomy" id="93759"/>
    <lineage>
        <taxon>Eukaryota</taxon>
        <taxon>Viridiplantae</taxon>
        <taxon>Streptophyta</taxon>
        <taxon>Embryophyta</taxon>
        <taxon>Tracheophyta</taxon>
        <taxon>Spermatophyta</taxon>
        <taxon>Magnoliopsida</taxon>
        <taxon>eudicotyledons</taxon>
        <taxon>Gunneridae</taxon>
        <taxon>Pentapetalae</taxon>
        <taxon>rosids</taxon>
        <taxon>malvids</taxon>
        <taxon>Malvales</taxon>
        <taxon>Malvaceae</taxon>
        <taxon>Grewioideae</taxon>
        <taxon>Apeibeae</taxon>
        <taxon>Corchorus</taxon>
    </lineage>
</organism>
<proteinExistence type="predicted"/>
<feature type="region of interest" description="Disordered" evidence="1">
    <location>
        <begin position="1"/>
        <end position="56"/>
    </location>
</feature>